<keyword evidence="6" id="KW-0749">Sporulation</keyword>
<feature type="chain" id="PRO_5039355396" description="Spore cortex-lytic enzyme" evidence="9">
    <location>
        <begin position="22"/>
        <end position="330"/>
    </location>
</feature>
<dbReference type="SUPFAM" id="SSF47090">
    <property type="entry name" value="PGBD-like"/>
    <property type="match status" value="2"/>
</dbReference>
<evidence type="ECO:0000256" key="9">
    <source>
        <dbReference type="SAM" id="SignalP"/>
    </source>
</evidence>
<keyword evidence="5" id="KW-0378">Hydrolase</keyword>
<evidence type="ECO:0000256" key="2">
    <source>
        <dbReference type="ARBA" id="ARBA00018364"/>
    </source>
</evidence>
<dbReference type="AlphaFoldDB" id="A0A1N7LYT7"/>
<feature type="domain" description="Cell wall hydrolase SleB" evidence="11">
    <location>
        <begin position="231"/>
        <end position="328"/>
    </location>
</feature>
<comment type="similarity">
    <text evidence="1">Belongs to the SleB family.</text>
</comment>
<dbReference type="OrthoDB" id="9785345at2"/>
<evidence type="ECO:0000256" key="1">
    <source>
        <dbReference type="ARBA" id="ARBA00007010"/>
    </source>
</evidence>
<dbReference type="Gene3D" id="1.10.101.10">
    <property type="entry name" value="PGBD-like superfamily/PGBD"/>
    <property type="match status" value="2"/>
</dbReference>
<dbReference type="GO" id="GO:0009847">
    <property type="term" value="P:spore germination"/>
    <property type="evidence" value="ECO:0007669"/>
    <property type="project" value="UniProtKB-UniRule"/>
</dbReference>
<keyword evidence="4 9" id="KW-0732">Signal</keyword>
<dbReference type="Pfam" id="PF01471">
    <property type="entry name" value="PG_binding_1"/>
    <property type="match status" value="2"/>
</dbReference>
<dbReference type="InterPro" id="IPR042047">
    <property type="entry name" value="SleB_dom1"/>
</dbReference>
<evidence type="ECO:0000256" key="6">
    <source>
        <dbReference type="ARBA" id="ARBA00022969"/>
    </source>
</evidence>
<evidence type="ECO:0000256" key="5">
    <source>
        <dbReference type="ARBA" id="ARBA00022801"/>
    </source>
</evidence>
<evidence type="ECO:0000259" key="10">
    <source>
        <dbReference type="Pfam" id="PF01471"/>
    </source>
</evidence>
<evidence type="ECO:0000256" key="3">
    <source>
        <dbReference type="ARBA" id="ARBA00022544"/>
    </source>
</evidence>
<evidence type="ECO:0000313" key="12">
    <source>
        <dbReference type="EMBL" id="SIS78984.1"/>
    </source>
</evidence>
<dbReference type="GO" id="GO:0071555">
    <property type="term" value="P:cell wall organization"/>
    <property type="evidence" value="ECO:0007669"/>
    <property type="project" value="UniProtKB-KW"/>
</dbReference>
<feature type="signal peptide" evidence="9">
    <location>
        <begin position="1"/>
        <end position="21"/>
    </location>
</feature>
<dbReference type="NCBIfam" id="TIGR02869">
    <property type="entry name" value="spore_SleB"/>
    <property type="match status" value="1"/>
</dbReference>
<keyword evidence="13" id="KW-1185">Reference proteome</keyword>
<evidence type="ECO:0000313" key="13">
    <source>
        <dbReference type="Proteomes" id="UP000186795"/>
    </source>
</evidence>
<dbReference type="Gene3D" id="6.20.240.60">
    <property type="match status" value="1"/>
</dbReference>
<gene>
    <name evidence="12" type="ORF">SAMN05421790_10580</name>
</gene>
<dbReference type="InterPro" id="IPR011105">
    <property type="entry name" value="Cell_wall_hydrolase_SleB"/>
</dbReference>
<feature type="domain" description="Peptidoglycan binding-like" evidence="10">
    <location>
        <begin position="41"/>
        <end position="96"/>
    </location>
</feature>
<dbReference type="EMBL" id="FTOD01000005">
    <property type="protein sequence ID" value="SIS78984.1"/>
    <property type="molecule type" value="Genomic_DNA"/>
</dbReference>
<feature type="domain" description="Peptidoglycan binding-like" evidence="10">
    <location>
        <begin position="121"/>
        <end position="170"/>
    </location>
</feature>
<keyword evidence="7" id="KW-0961">Cell wall biogenesis/degradation</keyword>
<evidence type="ECO:0000259" key="11">
    <source>
        <dbReference type="Pfam" id="PF07486"/>
    </source>
</evidence>
<name>A0A1N7LYT7_9BACL</name>
<dbReference type="Pfam" id="PF07486">
    <property type="entry name" value="Hydrolase_2"/>
    <property type="match status" value="1"/>
</dbReference>
<dbReference type="GO" id="GO:0030435">
    <property type="term" value="P:sporulation resulting in formation of a cellular spore"/>
    <property type="evidence" value="ECO:0007669"/>
    <property type="project" value="UniProtKB-KW"/>
</dbReference>
<reference evidence="13" key="1">
    <citation type="submission" date="2017-01" db="EMBL/GenBank/DDBJ databases">
        <authorList>
            <person name="Varghese N."/>
            <person name="Submissions S."/>
        </authorList>
    </citation>
    <scope>NUCLEOTIDE SEQUENCE [LARGE SCALE GENOMIC DNA]</scope>
    <source>
        <strain evidence="13">DSM 45196</strain>
    </source>
</reference>
<proteinExistence type="inferred from homology"/>
<protein>
    <recommendedName>
        <fullName evidence="2 8">Spore cortex-lytic enzyme</fullName>
    </recommendedName>
</protein>
<dbReference type="Proteomes" id="UP000186795">
    <property type="component" value="Unassembled WGS sequence"/>
</dbReference>
<dbReference type="RefSeq" id="WP_076524734.1">
    <property type="nucleotide sequence ID" value="NZ_CP048103.1"/>
</dbReference>
<keyword evidence="3" id="KW-0309">Germination</keyword>
<evidence type="ECO:0000256" key="7">
    <source>
        <dbReference type="ARBA" id="ARBA00023316"/>
    </source>
</evidence>
<dbReference type="InterPro" id="IPR036365">
    <property type="entry name" value="PGBD-like_sf"/>
</dbReference>
<sequence>MKKTMLLLCACMLIFVAGSVATVTKAEAAFGKSELKVGAAGGDVYELQGRLKYLGFYTGKIDGRLGWRTYRAVRLFQYQFGLEVDGLVGSRTKRKLVEASKEWAPGVSNRIFKKGDRGGYVWELQRRLQFIGYYSGKIDGKFGWQTDRAVRDFQYRFGLRVDGRVGSKTKLKLWKATRRWSPQAGKAPQRKAKVTGLTRMKPMTQVPKYTSGLSKYDIDVIAKAVHAEARGESYTGKVAVASVILNRLESEQFPDSPSAIVYQPLAFEAVADGQINMRPDMGARKAVYDAINGWDPSGGALYYFNPVKATSRWIWGRPQIKRIGQHIFTR</sequence>
<evidence type="ECO:0000256" key="8">
    <source>
        <dbReference type="NCBIfam" id="TIGR02869"/>
    </source>
</evidence>
<dbReference type="InterPro" id="IPR014224">
    <property type="entry name" value="Spore_cortex_SleB"/>
</dbReference>
<evidence type="ECO:0000256" key="4">
    <source>
        <dbReference type="ARBA" id="ARBA00022729"/>
    </source>
</evidence>
<dbReference type="GO" id="GO:0016787">
    <property type="term" value="F:hydrolase activity"/>
    <property type="evidence" value="ECO:0007669"/>
    <property type="project" value="UniProtKB-KW"/>
</dbReference>
<dbReference type="InterPro" id="IPR002477">
    <property type="entry name" value="Peptidoglycan-bd-like"/>
</dbReference>
<accession>A0A1N7LYT7</accession>
<dbReference type="Gene3D" id="1.10.10.2520">
    <property type="entry name" value="Cell wall hydrolase SleB, domain 1"/>
    <property type="match status" value="1"/>
</dbReference>
<organism evidence="12 13">
    <name type="scientific">Kroppenstedtia eburnea</name>
    <dbReference type="NCBI Taxonomy" id="714067"/>
    <lineage>
        <taxon>Bacteria</taxon>
        <taxon>Bacillati</taxon>
        <taxon>Bacillota</taxon>
        <taxon>Bacilli</taxon>
        <taxon>Bacillales</taxon>
        <taxon>Thermoactinomycetaceae</taxon>
        <taxon>Kroppenstedtia</taxon>
    </lineage>
</organism>
<dbReference type="InterPro" id="IPR036366">
    <property type="entry name" value="PGBDSf"/>
</dbReference>